<evidence type="ECO:0000256" key="3">
    <source>
        <dbReference type="SAM" id="SignalP"/>
    </source>
</evidence>
<dbReference type="PANTHER" id="PTHR23422">
    <property type="entry name" value="DIPEPTIDYL PEPTIDASE III-RELATED"/>
    <property type="match status" value="1"/>
</dbReference>
<protein>
    <submittedName>
        <fullName evidence="4">Uncharacterized protein</fullName>
    </submittedName>
</protein>
<dbReference type="EMBL" id="GECZ01022887">
    <property type="protein sequence ID" value="JAS46882.1"/>
    <property type="molecule type" value="Transcribed_RNA"/>
</dbReference>
<sequence length="278" mass="31813">MSLKPRLGCWLVHLQSLASAIPDHGQPVCVDHIICHFSFVAKDFYDIWIQAKVETNTLRSALFISRAECVGLYLSLDPDVIKIFGHEGEVADDVIYTNWLAMVWNGTCKALEMYQPATKSWLQAHSQARFVILQVLLEAGEGLVTVSETEPGQNLLVTMDRTKLHTVGKRAIGDFLQKLQVYKSCANVDEATKMFNKYSEVKDEGPYPWARWRDIIMAHKQPRKIFVQANTQIKDGKVTLKRYEPNVEGLIQSWLDRVNVQEHSGILEELWEADRKHF</sequence>
<keyword evidence="1" id="KW-0479">Metal-binding</keyword>
<keyword evidence="2" id="KW-0378">Hydrolase</keyword>
<dbReference type="GO" id="GO:0008239">
    <property type="term" value="F:dipeptidyl-peptidase activity"/>
    <property type="evidence" value="ECO:0007669"/>
    <property type="project" value="TreeGrafter"/>
</dbReference>
<accession>A0A1B6F9I7</accession>
<keyword evidence="3" id="KW-0732">Signal</keyword>
<name>A0A1B6F9I7_9HEMI</name>
<organism evidence="4">
    <name type="scientific">Cuerna arida</name>
    <dbReference type="NCBI Taxonomy" id="1464854"/>
    <lineage>
        <taxon>Eukaryota</taxon>
        <taxon>Metazoa</taxon>
        <taxon>Ecdysozoa</taxon>
        <taxon>Arthropoda</taxon>
        <taxon>Hexapoda</taxon>
        <taxon>Insecta</taxon>
        <taxon>Pterygota</taxon>
        <taxon>Neoptera</taxon>
        <taxon>Paraneoptera</taxon>
        <taxon>Hemiptera</taxon>
        <taxon>Auchenorrhyncha</taxon>
        <taxon>Membracoidea</taxon>
        <taxon>Cicadellidae</taxon>
        <taxon>Cicadellinae</taxon>
        <taxon>Proconiini</taxon>
        <taxon>Cuerna</taxon>
    </lineage>
</organism>
<evidence type="ECO:0000256" key="1">
    <source>
        <dbReference type="ARBA" id="ARBA00022723"/>
    </source>
</evidence>
<gene>
    <name evidence="4" type="ORF">g.39083</name>
</gene>
<proteinExistence type="predicted"/>
<dbReference type="Pfam" id="PF03571">
    <property type="entry name" value="Peptidase_M49"/>
    <property type="match status" value="1"/>
</dbReference>
<evidence type="ECO:0000313" key="4">
    <source>
        <dbReference type="EMBL" id="JAS46882.1"/>
    </source>
</evidence>
<reference evidence="4" key="1">
    <citation type="submission" date="2015-11" db="EMBL/GenBank/DDBJ databases">
        <title>De novo transcriptome assembly of four potential Pierce s Disease insect vectors from Arizona vineyards.</title>
        <authorList>
            <person name="Tassone E.E."/>
        </authorList>
    </citation>
    <scope>NUCLEOTIDE SEQUENCE</scope>
</reference>
<feature type="chain" id="PRO_5008582673" evidence="3">
    <location>
        <begin position="21"/>
        <end position="278"/>
    </location>
</feature>
<dbReference type="InterPro" id="IPR039461">
    <property type="entry name" value="Peptidase_M49"/>
</dbReference>
<dbReference type="PANTHER" id="PTHR23422:SF11">
    <property type="entry name" value="DIPEPTIDYL PEPTIDASE 3"/>
    <property type="match status" value="1"/>
</dbReference>
<dbReference type="GO" id="GO:0046872">
    <property type="term" value="F:metal ion binding"/>
    <property type="evidence" value="ECO:0007669"/>
    <property type="project" value="UniProtKB-KW"/>
</dbReference>
<evidence type="ECO:0000256" key="2">
    <source>
        <dbReference type="ARBA" id="ARBA00022801"/>
    </source>
</evidence>
<dbReference type="AlphaFoldDB" id="A0A1B6F9I7"/>
<feature type="signal peptide" evidence="3">
    <location>
        <begin position="1"/>
        <end position="20"/>
    </location>
</feature>
<dbReference type="GO" id="GO:0005737">
    <property type="term" value="C:cytoplasm"/>
    <property type="evidence" value="ECO:0007669"/>
    <property type="project" value="TreeGrafter"/>
</dbReference>